<dbReference type="InterPro" id="IPR023286">
    <property type="entry name" value="ABATE_dom_sf"/>
</dbReference>
<gene>
    <name evidence="2" type="ORF">ABZ507_16725</name>
</gene>
<dbReference type="EMBL" id="JBEYBR010000039">
    <property type="protein sequence ID" value="MEU2123455.1"/>
    <property type="molecule type" value="Genomic_DNA"/>
</dbReference>
<keyword evidence="3" id="KW-1185">Reference proteome</keyword>
<comment type="caution">
    <text evidence="2">The sequence shown here is derived from an EMBL/GenBank/DDBJ whole genome shotgun (WGS) entry which is preliminary data.</text>
</comment>
<protein>
    <submittedName>
        <fullName evidence="2">CGNR zinc finger domain-containing protein</fullName>
    </submittedName>
</protein>
<dbReference type="Gene3D" id="1.10.3300.10">
    <property type="entry name" value="Jann2411-like domain"/>
    <property type="match status" value="1"/>
</dbReference>
<dbReference type="PANTHER" id="PTHR35525:SF3">
    <property type="entry name" value="BLL6575 PROTEIN"/>
    <property type="match status" value="1"/>
</dbReference>
<dbReference type="Pfam" id="PF07336">
    <property type="entry name" value="ABATE"/>
    <property type="match status" value="1"/>
</dbReference>
<evidence type="ECO:0000313" key="2">
    <source>
        <dbReference type="EMBL" id="MEU2123455.1"/>
    </source>
</evidence>
<dbReference type="SUPFAM" id="SSF160904">
    <property type="entry name" value="Jann2411-like"/>
    <property type="match status" value="1"/>
</dbReference>
<sequence length="173" mass="19059">MPDPRPHLGEPLALDLLNTRWIEHGPQDLLTAVAGLRTWLTSAGISDRATADDATLQATLAARTAIYDVVVHASHTALNDVLEHGRIRRTLTEAGPADVADVAEPAWLPAWLAADNLLELLRTAPDRIRQCAHPECVLFFYDTSKNGTRRWHSMATCGNRTKAARHYARKPDA</sequence>
<dbReference type="InterPro" id="IPR021005">
    <property type="entry name" value="Znf_CGNR"/>
</dbReference>
<organism evidence="2 3">
    <name type="scientific">Nocardia niwae</name>
    <dbReference type="NCBI Taxonomy" id="626084"/>
    <lineage>
        <taxon>Bacteria</taxon>
        <taxon>Bacillati</taxon>
        <taxon>Actinomycetota</taxon>
        <taxon>Actinomycetes</taxon>
        <taxon>Mycobacteriales</taxon>
        <taxon>Nocardiaceae</taxon>
        <taxon>Nocardia</taxon>
    </lineage>
</organism>
<dbReference type="Proteomes" id="UP001550535">
    <property type="component" value="Unassembled WGS sequence"/>
</dbReference>
<dbReference type="PANTHER" id="PTHR35525">
    <property type="entry name" value="BLL6575 PROTEIN"/>
    <property type="match status" value="1"/>
</dbReference>
<evidence type="ECO:0000259" key="1">
    <source>
        <dbReference type="Pfam" id="PF11706"/>
    </source>
</evidence>
<evidence type="ECO:0000313" key="3">
    <source>
        <dbReference type="Proteomes" id="UP001550535"/>
    </source>
</evidence>
<reference evidence="2 3" key="1">
    <citation type="submission" date="2024-06" db="EMBL/GenBank/DDBJ databases">
        <title>The Natural Products Discovery Center: Release of the First 8490 Sequenced Strains for Exploring Actinobacteria Biosynthetic Diversity.</title>
        <authorList>
            <person name="Kalkreuter E."/>
            <person name="Kautsar S.A."/>
            <person name="Yang D."/>
            <person name="Bader C.D."/>
            <person name="Teijaro C.N."/>
            <person name="Fluegel L."/>
            <person name="Davis C.M."/>
            <person name="Simpson J.R."/>
            <person name="Lauterbach L."/>
            <person name="Steele A.D."/>
            <person name="Gui C."/>
            <person name="Meng S."/>
            <person name="Li G."/>
            <person name="Viehrig K."/>
            <person name="Ye F."/>
            <person name="Su P."/>
            <person name="Kiefer A.F."/>
            <person name="Nichols A."/>
            <person name="Cepeda A.J."/>
            <person name="Yan W."/>
            <person name="Fan B."/>
            <person name="Jiang Y."/>
            <person name="Adhikari A."/>
            <person name="Zheng C.-J."/>
            <person name="Schuster L."/>
            <person name="Cowan T.M."/>
            <person name="Smanski M.J."/>
            <person name="Chevrette M.G."/>
            <person name="De Carvalho L.P.S."/>
            <person name="Shen B."/>
        </authorList>
    </citation>
    <scope>NUCLEOTIDE SEQUENCE [LARGE SCALE GENOMIC DNA]</scope>
    <source>
        <strain evidence="2 3">NPDC019434</strain>
    </source>
</reference>
<dbReference type="InterPro" id="IPR010852">
    <property type="entry name" value="ABATE"/>
</dbReference>
<name>A0ABV2XC40_9NOCA</name>
<dbReference type="Pfam" id="PF11706">
    <property type="entry name" value="zf-CGNR"/>
    <property type="match status" value="1"/>
</dbReference>
<feature type="domain" description="Zinc finger CGNR" evidence="1">
    <location>
        <begin position="127"/>
        <end position="170"/>
    </location>
</feature>
<dbReference type="RefSeq" id="WP_357806313.1">
    <property type="nucleotide sequence ID" value="NZ_JBEYBM010000013.1"/>
</dbReference>
<accession>A0ABV2XC40</accession>
<proteinExistence type="predicted"/>